<keyword evidence="4 11" id="KW-0378">Hydrolase</keyword>
<dbReference type="InterPro" id="IPR014016">
    <property type="entry name" value="UvrD-like_ATP-bd"/>
</dbReference>
<dbReference type="GO" id="GO:0000725">
    <property type="term" value="P:recombinational repair"/>
    <property type="evidence" value="ECO:0007669"/>
    <property type="project" value="TreeGrafter"/>
</dbReference>
<evidence type="ECO:0000256" key="1">
    <source>
        <dbReference type="ARBA" id="ARBA00009922"/>
    </source>
</evidence>
<dbReference type="PROSITE" id="PS51198">
    <property type="entry name" value="UVRD_HELICASE_ATP_BIND"/>
    <property type="match status" value="1"/>
</dbReference>
<dbReference type="Pfam" id="PF00580">
    <property type="entry name" value="UvrD-helicase"/>
    <property type="match status" value="1"/>
</dbReference>
<evidence type="ECO:0000256" key="4">
    <source>
        <dbReference type="ARBA" id="ARBA00022801"/>
    </source>
</evidence>
<keyword evidence="3 11" id="KW-0547">Nucleotide-binding</keyword>
<dbReference type="GO" id="GO:0003697">
    <property type="term" value="F:single-stranded DNA binding"/>
    <property type="evidence" value="ECO:0007669"/>
    <property type="project" value="UniProtKB-UniRule"/>
</dbReference>
<dbReference type="RefSeq" id="WP_036312811.1">
    <property type="nucleotide sequence ID" value="NZ_JRQD01000002.1"/>
</dbReference>
<dbReference type="HAMAP" id="MF_01920">
    <property type="entry name" value="Helicase_Rep"/>
    <property type="match status" value="1"/>
</dbReference>
<evidence type="ECO:0000259" key="14">
    <source>
        <dbReference type="PROSITE" id="PS51217"/>
    </source>
</evidence>
<proteinExistence type="inferred from homology"/>
<dbReference type="InterPro" id="IPR000212">
    <property type="entry name" value="DNA_helicase_UvrD/REP"/>
</dbReference>
<evidence type="ECO:0000256" key="11">
    <source>
        <dbReference type="HAMAP-Rule" id="MF_01920"/>
    </source>
</evidence>
<organism evidence="15 16">
    <name type="scientific">Methylophaga thiooxydans</name>
    <dbReference type="NCBI Taxonomy" id="392484"/>
    <lineage>
        <taxon>Bacteria</taxon>
        <taxon>Pseudomonadati</taxon>
        <taxon>Pseudomonadota</taxon>
        <taxon>Gammaproteobacteria</taxon>
        <taxon>Thiotrichales</taxon>
        <taxon>Piscirickettsiaceae</taxon>
        <taxon>Methylophaga</taxon>
    </lineage>
</organism>
<evidence type="ECO:0000256" key="12">
    <source>
        <dbReference type="PROSITE-ProRule" id="PRU00560"/>
    </source>
</evidence>
<keyword evidence="6 11" id="KW-0067">ATP-binding</keyword>
<comment type="caution">
    <text evidence="15">The sequence shown here is derived from an EMBL/GenBank/DDBJ whole genome shotgun (WGS) entry which is preliminary data.</text>
</comment>
<comment type="subunit">
    <text evidence="11">Homodimer.</text>
</comment>
<dbReference type="Gene3D" id="1.10.486.10">
    <property type="entry name" value="PCRA, domain 4"/>
    <property type="match status" value="1"/>
</dbReference>
<protein>
    <recommendedName>
        <fullName evidence="11">ATP-dependent DNA helicase Rep</fullName>
        <ecNumber evidence="11">5.6.2.4</ecNumber>
    </recommendedName>
    <alternativeName>
        <fullName evidence="11">DNA 3'-5' helicase Rep</fullName>
    </alternativeName>
</protein>
<evidence type="ECO:0000256" key="2">
    <source>
        <dbReference type="ARBA" id="ARBA00022705"/>
    </source>
</evidence>
<dbReference type="Gene3D" id="1.10.10.160">
    <property type="match status" value="1"/>
</dbReference>
<comment type="function">
    <text evidence="11">Rep helicase is a single-stranded DNA-dependent ATPase involved in DNA replication; it can initiate unwinding at a nick in the DNA. It binds to the single-stranded DNA and acts in a progressive fashion along the DNA in the 3' to 5' direction.</text>
</comment>
<dbReference type="SUPFAM" id="SSF52540">
    <property type="entry name" value="P-loop containing nucleoside triphosphate hydrolases"/>
    <property type="match status" value="1"/>
</dbReference>
<dbReference type="STRING" id="392484.LP43_1098"/>
<feature type="binding site" evidence="12">
    <location>
        <begin position="23"/>
        <end position="30"/>
    </location>
    <ligand>
        <name>ATP</name>
        <dbReference type="ChEBI" id="CHEBI:30616"/>
    </ligand>
</feature>
<evidence type="ECO:0000313" key="15">
    <source>
        <dbReference type="EMBL" id="KGM07487.1"/>
    </source>
</evidence>
<evidence type="ECO:0000256" key="9">
    <source>
        <dbReference type="ARBA" id="ARBA00034617"/>
    </source>
</evidence>
<evidence type="ECO:0000256" key="3">
    <source>
        <dbReference type="ARBA" id="ARBA00022741"/>
    </source>
</evidence>
<name>A0A0A0BIG5_9GAMM</name>
<dbReference type="GO" id="GO:0006260">
    <property type="term" value="P:DNA replication"/>
    <property type="evidence" value="ECO:0007669"/>
    <property type="project" value="UniProtKB-UniRule"/>
</dbReference>
<comment type="catalytic activity">
    <reaction evidence="9 11">
        <text>Couples ATP hydrolysis with the unwinding of duplex DNA by translocating in the 3'-5' direction.</text>
        <dbReference type="EC" id="5.6.2.4"/>
    </reaction>
</comment>
<comment type="similarity">
    <text evidence="1 11">Belongs to the helicase family. UvrD subfamily.</text>
</comment>
<feature type="domain" description="UvrD-like helicase ATP-binding" evidence="13">
    <location>
        <begin position="2"/>
        <end position="284"/>
    </location>
</feature>
<sequence length="674" mass="77481">MNDLNPEQREAVRHIDGPLLVLAGAGSGKTRVITRKIAYLIEQCGINARNIAAVTFTNKAAREMKSRVSELMATRENASARGLMVSTFHTLGLNILRREYKHLGFRSGFSIFDAQDSLAVLRDLMGRDFAADSEHAEQVQWQISEWKNQLILPDKAMQIAEAGTQMSAAKVYPRYVEALKAYNAVDFDDLILKPVILFREHREVLQKWQARIHYLLVDEYQDTNGCQYELVKQLVGIREAFTVVGDDDQSVYSWRGARPENLAQLQTDYPRLKLIKLEQNYRSMGRILRVANTLIRNNPHVFEKQLWSAMGEGEPIRVIGCRDDDHESEKVVSELLYHKLKHQASFKDYAILYRSNHQSRPIERVLREHNVPYFLTGGTSFFSRIEVKDIMAYLRLLANQDDDNAFLRVINTPRRGIGSSTLQTLGNYATERQTSLFGACFEFGLAEQLSAKAMLNLEHFANWLVDIADRAKRGDLMSAIRDLIEETEYRGWLEETSGDPNKAERRMDNVLELLSWIERIIENDTEQKSIGDIAARLTLMDILDRQEDENQADAVHLMTLHAAKGLEFPHVFMIGMEEEILPHRNSIEEDSIEEERRLTYVGITRAQRSLVMTMANTRKRYGEKMDCEESRFLRELPPEDLIWMSEKTQADPEERKERGKAHLSNIRGMLKAGT</sequence>
<dbReference type="GO" id="GO:0005524">
    <property type="term" value="F:ATP binding"/>
    <property type="evidence" value="ECO:0007669"/>
    <property type="project" value="UniProtKB-UniRule"/>
</dbReference>
<dbReference type="AlphaFoldDB" id="A0A0A0BIG5"/>
<dbReference type="GO" id="GO:0016887">
    <property type="term" value="F:ATP hydrolysis activity"/>
    <property type="evidence" value="ECO:0007669"/>
    <property type="project" value="RHEA"/>
</dbReference>
<dbReference type="InterPro" id="IPR027417">
    <property type="entry name" value="P-loop_NTPase"/>
</dbReference>
<feature type="binding site" evidence="11">
    <location>
        <position position="282"/>
    </location>
    <ligand>
        <name>ATP</name>
        <dbReference type="ChEBI" id="CHEBI:30616"/>
    </ligand>
</feature>
<dbReference type="Gene3D" id="3.40.50.300">
    <property type="entry name" value="P-loop containing nucleotide triphosphate hydrolases"/>
    <property type="match status" value="2"/>
</dbReference>
<evidence type="ECO:0000256" key="5">
    <source>
        <dbReference type="ARBA" id="ARBA00022806"/>
    </source>
</evidence>
<evidence type="ECO:0000256" key="6">
    <source>
        <dbReference type="ARBA" id="ARBA00022840"/>
    </source>
</evidence>
<dbReference type="NCBIfam" id="TIGR01074">
    <property type="entry name" value="rep"/>
    <property type="match status" value="1"/>
</dbReference>
<dbReference type="CDD" id="cd17932">
    <property type="entry name" value="DEXQc_UvrD"/>
    <property type="match status" value="1"/>
</dbReference>
<dbReference type="InterPro" id="IPR014017">
    <property type="entry name" value="DNA_helicase_UvrD-like_C"/>
</dbReference>
<dbReference type="InterPro" id="IPR005752">
    <property type="entry name" value="Helicase_Rep"/>
</dbReference>
<comment type="catalytic activity">
    <reaction evidence="10 11">
        <text>ATP + H2O = ADP + phosphate + H(+)</text>
        <dbReference type="Rhea" id="RHEA:13065"/>
        <dbReference type="ChEBI" id="CHEBI:15377"/>
        <dbReference type="ChEBI" id="CHEBI:15378"/>
        <dbReference type="ChEBI" id="CHEBI:30616"/>
        <dbReference type="ChEBI" id="CHEBI:43474"/>
        <dbReference type="ChEBI" id="CHEBI:456216"/>
        <dbReference type="EC" id="5.6.2.4"/>
    </reaction>
</comment>
<dbReference type="EC" id="5.6.2.4" evidence="11"/>
<dbReference type="GO" id="GO:0043138">
    <property type="term" value="F:3'-5' DNA helicase activity"/>
    <property type="evidence" value="ECO:0007669"/>
    <property type="project" value="UniProtKB-UniRule"/>
</dbReference>
<dbReference type="PANTHER" id="PTHR11070:SF64">
    <property type="entry name" value="ATP-DEPENDENT DNA HELICASE REP"/>
    <property type="match status" value="1"/>
</dbReference>
<evidence type="ECO:0000256" key="10">
    <source>
        <dbReference type="ARBA" id="ARBA00048988"/>
    </source>
</evidence>
<gene>
    <name evidence="11" type="primary">rep</name>
    <name evidence="15" type="ORF">LP43_1098</name>
</gene>
<reference evidence="15 16" key="1">
    <citation type="submission" date="2014-09" db="EMBL/GenBank/DDBJ databases">
        <authorList>
            <person name="Grob C."/>
            <person name="Taubert M."/>
            <person name="Howat A.M."/>
            <person name="Burns O.J."/>
            <person name="Dixon J.L."/>
            <person name="Chen Y."/>
            <person name="Murrell J.C."/>
        </authorList>
    </citation>
    <scope>NUCLEOTIDE SEQUENCE [LARGE SCALE GENOMIC DNA]</scope>
    <source>
        <strain evidence="15">L4</strain>
    </source>
</reference>
<dbReference type="EMBL" id="JRQD01000002">
    <property type="protein sequence ID" value="KGM07487.1"/>
    <property type="molecule type" value="Genomic_DNA"/>
</dbReference>
<feature type="domain" description="UvrD-like helicase C-terminal" evidence="14">
    <location>
        <begin position="285"/>
        <end position="565"/>
    </location>
</feature>
<evidence type="ECO:0000256" key="7">
    <source>
        <dbReference type="ARBA" id="ARBA00023125"/>
    </source>
</evidence>
<dbReference type="PANTHER" id="PTHR11070">
    <property type="entry name" value="UVRD / RECB / PCRA DNA HELICASE FAMILY MEMBER"/>
    <property type="match status" value="1"/>
</dbReference>
<dbReference type="InterPro" id="IPR013986">
    <property type="entry name" value="DExx_box_DNA_helicase_dom_sf"/>
</dbReference>
<evidence type="ECO:0000259" key="13">
    <source>
        <dbReference type="PROSITE" id="PS51198"/>
    </source>
</evidence>
<evidence type="ECO:0000313" key="16">
    <source>
        <dbReference type="Proteomes" id="UP000029999"/>
    </source>
</evidence>
<keyword evidence="5 11" id="KW-0347">Helicase</keyword>
<keyword evidence="7 11" id="KW-0238">DNA-binding</keyword>
<keyword evidence="8 11" id="KW-0413">Isomerase</keyword>
<accession>A0A0A0BIG5</accession>
<evidence type="ECO:0000256" key="8">
    <source>
        <dbReference type="ARBA" id="ARBA00023235"/>
    </source>
</evidence>
<dbReference type="Proteomes" id="UP000029999">
    <property type="component" value="Unassembled WGS sequence"/>
</dbReference>
<keyword evidence="2 11" id="KW-0235">DNA replication</keyword>
<dbReference type="GO" id="GO:0005829">
    <property type="term" value="C:cytosol"/>
    <property type="evidence" value="ECO:0007669"/>
    <property type="project" value="TreeGrafter"/>
</dbReference>
<dbReference type="Pfam" id="PF13361">
    <property type="entry name" value="UvrD_C"/>
    <property type="match status" value="1"/>
</dbReference>
<dbReference type="PROSITE" id="PS51217">
    <property type="entry name" value="UVRD_HELICASE_CTER"/>
    <property type="match status" value="1"/>
</dbReference>